<dbReference type="OrthoDB" id="1753207at2"/>
<sequence length="98" mass="11394">MDIVINNTAKVEIDKLLENSDKKYIRIITRCITMHEDAKFDLILDEKREGDRLFEVDGYNIIIESNFADQIASMIISYGGLMSRDSFSIHADFGFYEY</sequence>
<dbReference type="RefSeq" id="WP_073124987.1">
    <property type="nucleotide sequence ID" value="NZ_BAABCH010000002.1"/>
</dbReference>
<proteinExistence type="predicted"/>
<dbReference type="Gene3D" id="2.60.300.12">
    <property type="entry name" value="HesB-like domain"/>
    <property type="match status" value="1"/>
</dbReference>
<dbReference type="AlphaFoldDB" id="A0A1M5MXV3"/>
<reference evidence="2" key="1">
    <citation type="submission" date="2016-11" db="EMBL/GenBank/DDBJ databases">
        <authorList>
            <person name="Varghese N."/>
            <person name="Submissions S."/>
        </authorList>
    </citation>
    <scope>NUCLEOTIDE SEQUENCE [LARGE SCALE GENOMIC DNA]</scope>
    <source>
        <strain evidence="2">DSM 2635</strain>
    </source>
</reference>
<dbReference type="SUPFAM" id="SSF89360">
    <property type="entry name" value="HesB-like domain"/>
    <property type="match status" value="1"/>
</dbReference>
<name>A0A1M5MXV3_9FIRM</name>
<keyword evidence="2" id="KW-1185">Reference proteome</keyword>
<dbReference type="Proteomes" id="UP000243255">
    <property type="component" value="Unassembled WGS sequence"/>
</dbReference>
<protein>
    <submittedName>
        <fullName evidence="1">Uncharacterized protein</fullName>
    </submittedName>
</protein>
<organism evidence="1 2">
    <name type="scientific">Asaccharospora irregularis DSM 2635</name>
    <dbReference type="NCBI Taxonomy" id="1121321"/>
    <lineage>
        <taxon>Bacteria</taxon>
        <taxon>Bacillati</taxon>
        <taxon>Bacillota</taxon>
        <taxon>Clostridia</taxon>
        <taxon>Peptostreptococcales</taxon>
        <taxon>Peptostreptococcaceae</taxon>
        <taxon>Asaccharospora</taxon>
    </lineage>
</organism>
<dbReference type="STRING" id="1121321.SAMN04488530_10844"/>
<evidence type="ECO:0000313" key="1">
    <source>
        <dbReference type="EMBL" id="SHG81563.1"/>
    </source>
</evidence>
<evidence type="ECO:0000313" key="2">
    <source>
        <dbReference type="Proteomes" id="UP000243255"/>
    </source>
</evidence>
<dbReference type="InterPro" id="IPR035903">
    <property type="entry name" value="HesB-like_dom_sf"/>
</dbReference>
<dbReference type="EMBL" id="FQWX01000008">
    <property type="protein sequence ID" value="SHG81563.1"/>
    <property type="molecule type" value="Genomic_DNA"/>
</dbReference>
<accession>A0A1M5MXV3</accession>
<gene>
    <name evidence="1" type="ORF">SAMN04488530_10844</name>
</gene>